<dbReference type="RefSeq" id="WP_090073645.1">
    <property type="nucleotide sequence ID" value="NZ_FOVR01000008.1"/>
</dbReference>
<keyword evidence="4" id="KW-1003">Cell membrane</keyword>
<dbReference type="InterPro" id="IPR003661">
    <property type="entry name" value="HisK_dim/P_dom"/>
</dbReference>
<dbReference type="PANTHER" id="PTHR44936">
    <property type="entry name" value="SENSOR PROTEIN CREC"/>
    <property type="match status" value="1"/>
</dbReference>
<evidence type="ECO:0000313" key="12">
    <source>
        <dbReference type="EMBL" id="SFO56129.1"/>
    </source>
</evidence>
<dbReference type="SUPFAM" id="SSF55874">
    <property type="entry name" value="ATPase domain of HSP90 chaperone/DNA topoisomerase II/histidine kinase"/>
    <property type="match status" value="1"/>
</dbReference>
<dbReference type="InterPro" id="IPR004358">
    <property type="entry name" value="Sig_transdc_His_kin-like_C"/>
</dbReference>
<sequence length="504" mass="56563">MRQSILSIFPRSHAARIATMLSLAFMAGIATTWIVVQTYLDRRAELSIAEMTGGRLSQIIERCLNSLEPAKMNCAGQEKPYSFRFHNSFPREQDSFVSPLILILNDKRVRAAVRFRDNPPLPGLLSSRNNSTDLQQDSIYNPTLDATDGSRTFNQPIPASVRLASLSLAIARQDIEATLYIFLEQDQVLEISSPLLWRARFSETQGAFLTLFVAALTLSLCFPFSSTLMLPFRKLSQGTKYTRKSLGPFAPTEALAIQDNMRELVKRFDRERERQLLGLAAISHDLRTPVTRMLLRTEMIKEEETRERFASDLETIHDLVEGALDFLSLHKNTEERHRFSLSSLITSLCDDYQDMDKDVSFDSTLPIEIEGVASVFSVAPSIELSTQTRGFMIGKPKQLRRALSNIIDNSLKYGKYAKVFLGYDGSEQTVITIVDGGPGIPSDQIEKVLLPFERGNEGHKTKGVGLGLSIANEIVHNHKGEMTLNNSNEGLRVEITLPRDIFTN</sequence>
<dbReference type="EC" id="2.7.13.3" evidence="3"/>
<dbReference type="GO" id="GO:0000155">
    <property type="term" value="F:phosphorelay sensor kinase activity"/>
    <property type="evidence" value="ECO:0007669"/>
    <property type="project" value="InterPro"/>
</dbReference>
<dbReference type="PANTHER" id="PTHR44936:SF10">
    <property type="entry name" value="SENSOR PROTEIN RSTB"/>
    <property type="match status" value="1"/>
</dbReference>
<dbReference type="GO" id="GO:0005524">
    <property type="term" value="F:ATP binding"/>
    <property type="evidence" value="ECO:0007669"/>
    <property type="project" value="UniProtKB-KW"/>
</dbReference>
<dbReference type="PROSITE" id="PS50109">
    <property type="entry name" value="HIS_KIN"/>
    <property type="match status" value="1"/>
</dbReference>
<keyword evidence="9" id="KW-0067">ATP-binding</keyword>
<keyword evidence="6" id="KW-0808">Transferase</keyword>
<dbReference type="STRING" id="655353.SAMN04488056_10877"/>
<evidence type="ECO:0000256" key="3">
    <source>
        <dbReference type="ARBA" id="ARBA00012438"/>
    </source>
</evidence>
<dbReference type="Gene3D" id="3.30.565.10">
    <property type="entry name" value="Histidine kinase-like ATPase, C-terminal domain"/>
    <property type="match status" value="1"/>
</dbReference>
<keyword evidence="13" id="KW-1185">Reference proteome</keyword>
<comment type="catalytic activity">
    <reaction evidence="1">
        <text>ATP + protein L-histidine = ADP + protein N-phospho-L-histidine.</text>
        <dbReference type="EC" id="2.7.13.3"/>
    </reaction>
</comment>
<evidence type="ECO:0000256" key="2">
    <source>
        <dbReference type="ARBA" id="ARBA00004651"/>
    </source>
</evidence>
<dbReference type="InterPro" id="IPR036097">
    <property type="entry name" value="HisK_dim/P_sf"/>
</dbReference>
<gene>
    <name evidence="12" type="ORF">SAMN04488056_10877</name>
</gene>
<dbReference type="InterPro" id="IPR003594">
    <property type="entry name" value="HATPase_dom"/>
</dbReference>
<dbReference type="SMART" id="SM00387">
    <property type="entry name" value="HATPase_c"/>
    <property type="match status" value="1"/>
</dbReference>
<accession>A0A1I5I775</accession>
<keyword evidence="10" id="KW-0812">Transmembrane</keyword>
<protein>
    <recommendedName>
        <fullName evidence="3">histidine kinase</fullName>
        <ecNumber evidence="3">2.7.13.3</ecNumber>
    </recommendedName>
</protein>
<dbReference type="EMBL" id="FOVR01000008">
    <property type="protein sequence ID" value="SFO56129.1"/>
    <property type="molecule type" value="Genomic_DNA"/>
</dbReference>
<keyword evidence="10" id="KW-0472">Membrane</keyword>
<comment type="subcellular location">
    <subcellularLocation>
        <location evidence="2">Cell membrane</location>
        <topology evidence="2">Multi-pass membrane protein</topology>
    </subcellularLocation>
</comment>
<reference evidence="12 13" key="1">
    <citation type="submission" date="2016-10" db="EMBL/GenBank/DDBJ databases">
        <authorList>
            <person name="de Groot N.N."/>
        </authorList>
    </citation>
    <scope>NUCLEOTIDE SEQUENCE [LARGE SCALE GENOMIC DNA]</scope>
    <source>
        <strain evidence="12 13">CGMCC 1.9157</strain>
    </source>
</reference>
<dbReference type="Proteomes" id="UP000199236">
    <property type="component" value="Unassembled WGS sequence"/>
</dbReference>
<dbReference type="OrthoDB" id="9804645at2"/>
<dbReference type="Pfam" id="PF02518">
    <property type="entry name" value="HATPase_c"/>
    <property type="match status" value="1"/>
</dbReference>
<dbReference type="CDD" id="cd00082">
    <property type="entry name" value="HisKA"/>
    <property type="match status" value="1"/>
</dbReference>
<evidence type="ECO:0000256" key="8">
    <source>
        <dbReference type="ARBA" id="ARBA00022777"/>
    </source>
</evidence>
<evidence type="ECO:0000256" key="7">
    <source>
        <dbReference type="ARBA" id="ARBA00022741"/>
    </source>
</evidence>
<dbReference type="PRINTS" id="PR00344">
    <property type="entry name" value="BCTRLSENSOR"/>
</dbReference>
<dbReference type="InterPro" id="IPR005467">
    <property type="entry name" value="His_kinase_dom"/>
</dbReference>
<evidence type="ECO:0000259" key="11">
    <source>
        <dbReference type="PROSITE" id="PS50109"/>
    </source>
</evidence>
<name>A0A1I5I775_9HYPH</name>
<dbReference type="AlphaFoldDB" id="A0A1I5I775"/>
<keyword evidence="7" id="KW-0547">Nucleotide-binding</keyword>
<feature type="transmembrane region" description="Helical" evidence="10">
    <location>
        <begin position="21"/>
        <end position="40"/>
    </location>
</feature>
<evidence type="ECO:0000256" key="6">
    <source>
        <dbReference type="ARBA" id="ARBA00022679"/>
    </source>
</evidence>
<dbReference type="GO" id="GO:0005886">
    <property type="term" value="C:plasma membrane"/>
    <property type="evidence" value="ECO:0007669"/>
    <property type="project" value="UniProtKB-SubCell"/>
</dbReference>
<evidence type="ECO:0000256" key="9">
    <source>
        <dbReference type="ARBA" id="ARBA00022840"/>
    </source>
</evidence>
<dbReference type="Pfam" id="PF00512">
    <property type="entry name" value="HisKA"/>
    <property type="match status" value="1"/>
</dbReference>
<keyword evidence="10" id="KW-1133">Transmembrane helix</keyword>
<evidence type="ECO:0000256" key="10">
    <source>
        <dbReference type="SAM" id="Phobius"/>
    </source>
</evidence>
<dbReference type="InterPro" id="IPR036890">
    <property type="entry name" value="HATPase_C_sf"/>
</dbReference>
<dbReference type="InterPro" id="IPR050980">
    <property type="entry name" value="2C_sensor_his_kinase"/>
</dbReference>
<evidence type="ECO:0000256" key="1">
    <source>
        <dbReference type="ARBA" id="ARBA00000085"/>
    </source>
</evidence>
<evidence type="ECO:0000256" key="5">
    <source>
        <dbReference type="ARBA" id="ARBA00022553"/>
    </source>
</evidence>
<organism evidence="12 13">
    <name type="scientific">Cohaesibacter marisflavi</name>
    <dbReference type="NCBI Taxonomy" id="655353"/>
    <lineage>
        <taxon>Bacteria</taxon>
        <taxon>Pseudomonadati</taxon>
        <taxon>Pseudomonadota</taxon>
        <taxon>Alphaproteobacteria</taxon>
        <taxon>Hyphomicrobiales</taxon>
        <taxon>Cohaesibacteraceae</taxon>
    </lineage>
</organism>
<evidence type="ECO:0000313" key="13">
    <source>
        <dbReference type="Proteomes" id="UP000199236"/>
    </source>
</evidence>
<dbReference type="CDD" id="cd00075">
    <property type="entry name" value="HATPase"/>
    <property type="match status" value="1"/>
</dbReference>
<feature type="transmembrane region" description="Helical" evidence="10">
    <location>
        <begin position="208"/>
        <end position="230"/>
    </location>
</feature>
<dbReference type="Gene3D" id="1.10.287.130">
    <property type="match status" value="1"/>
</dbReference>
<proteinExistence type="predicted"/>
<evidence type="ECO:0000256" key="4">
    <source>
        <dbReference type="ARBA" id="ARBA00022475"/>
    </source>
</evidence>
<keyword evidence="5" id="KW-0597">Phosphoprotein</keyword>
<keyword evidence="8 12" id="KW-0418">Kinase</keyword>
<dbReference type="SMART" id="SM00388">
    <property type="entry name" value="HisKA"/>
    <property type="match status" value="1"/>
</dbReference>
<dbReference type="SUPFAM" id="SSF47384">
    <property type="entry name" value="Homodimeric domain of signal transducing histidine kinase"/>
    <property type="match status" value="1"/>
</dbReference>
<feature type="domain" description="Histidine kinase" evidence="11">
    <location>
        <begin position="281"/>
        <end position="501"/>
    </location>
</feature>